<evidence type="ECO:0000256" key="3">
    <source>
        <dbReference type="ARBA" id="ARBA00006008"/>
    </source>
</evidence>
<evidence type="ECO:0000256" key="2">
    <source>
        <dbReference type="ARBA" id="ARBA00004496"/>
    </source>
</evidence>
<accession>A0A8H7ZFU1</accession>
<evidence type="ECO:0000256" key="1">
    <source>
        <dbReference type="ARBA" id="ARBA00004123"/>
    </source>
</evidence>
<evidence type="ECO:0000256" key="8">
    <source>
        <dbReference type="ARBA" id="ARBA00022723"/>
    </source>
</evidence>
<comment type="subunit">
    <text evidence="4">Component of the COP9 signalosome (CSN) complex.</text>
</comment>
<dbReference type="InterPro" id="IPR050242">
    <property type="entry name" value="JAMM_MPN+_peptidase_M67A"/>
</dbReference>
<dbReference type="PANTHER" id="PTHR10410">
    <property type="entry name" value="EUKARYOTIC TRANSLATION INITIATION FACTOR 3 -RELATED"/>
    <property type="match status" value="1"/>
</dbReference>
<dbReference type="FunFam" id="3.40.140.10:FF:000203">
    <property type="entry name" value="COP9 signalosome complex subunit 5"/>
    <property type="match status" value="1"/>
</dbReference>
<dbReference type="InterPro" id="IPR037518">
    <property type="entry name" value="MPN"/>
</dbReference>
<evidence type="ECO:0000256" key="5">
    <source>
        <dbReference type="ARBA" id="ARBA00014880"/>
    </source>
</evidence>
<keyword evidence="8" id="KW-0479">Metal-binding</keyword>
<evidence type="ECO:0000256" key="10">
    <source>
        <dbReference type="ARBA" id="ARBA00022801"/>
    </source>
</evidence>
<dbReference type="InterPro" id="IPR000555">
    <property type="entry name" value="JAMM/MPN+_dom"/>
</dbReference>
<dbReference type="CDD" id="cd08069">
    <property type="entry name" value="MPN_RPN11_CSN5"/>
    <property type="match status" value="1"/>
</dbReference>
<evidence type="ECO:0000256" key="7">
    <source>
        <dbReference type="ARBA" id="ARBA00022670"/>
    </source>
</evidence>
<dbReference type="Gene3D" id="3.40.140.10">
    <property type="entry name" value="Cytidine Deaminase, domain 2"/>
    <property type="match status" value="1"/>
</dbReference>
<dbReference type="GO" id="GO:0008237">
    <property type="term" value="F:metallopeptidase activity"/>
    <property type="evidence" value="ECO:0007669"/>
    <property type="project" value="UniProtKB-KW"/>
</dbReference>
<comment type="caution">
    <text evidence="16">The sequence shown here is derived from an EMBL/GenBank/DDBJ whole genome shotgun (WGS) entry which is preliminary data.</text>
</comment>
<dbReference type="GO" id="GO:0046872">
    <property type="term" value="F:metal ion binding"/>
    <property type="evidence" value="ECO:0007669"/>
    <property type="project" value="UniProtKB-KW"/>
</dbReference>
<proteinExistence type="inferred from homology"/>
<feature type="compositionally biased region" description="Basic and acidic residues" evidence="14">
    <location>
        <begin position="474"/>
        <end position="487"/>
    </location>
</feature>
<feature type="compositionally biased region" description="Acidic residues" evidence="14">
    <location>
        <begin position="405"/>
        <end position="430"/>
    </location>
</feature>
<dbReference type="Proteomes" id="UP000669133">
    <property type="component" value="Unassembled WGS sequence"/>
</dbReference>
<dbReference type="SUPFAM" id="SSF102712">
    <property type="entry name" value="JAB1/MPN domain"/>
    <property type="match status" value="1"/>
</dbReference>
<feature type="compositionally biased region" description="Basic and acidic residues" evidence="14">
    <location>
        <begin position="499"/>
        <end position="526"/>
    </location>
</feature>
<evidence type="ECO:0000256" key="6">
    <source>
        <dbReference type="ARBA" id="ARBA00022490"/>
    </source>
</evidence>
<dbReference type="GeneID" id="93652027"/>
<comment type="subcellular location">
    <subcellularLocation>
        <location evidence="2">Cytoplasm</location>
    </subcellularLocation>
    <subcellularLocation>
        <location evidence="1">Nucleus</location>
    </subcellularLocation>
</comment>
<evidence type="ECO:0000259" key="15">
    <source>
        <dbReference type="PROSITE" id="PS50249"/>
    </source>
</evidence>
<evidence type="ECO:0000313" key="16">
    <source>
        <dbReference type="EMBL" id="KAG5418680.1"/>
    </source>
</evidence>
<dbReference type="PROSITE" id="PS50249">
    <property type="entry name" value="MPN"/>
    <property type="match status" value="1"/>
</dbReference>
<protein>
    <recommendedName>
        <fullName evidence="5">COP9 signalosome complex subunit 5</fullName>
    </recommendedName>
</protein>
<comment type="similarity">
    <text evidence="3">Belongs to the peptidase M67A family. CSN5 subfamily.</text>
</comment>
<dbReference type="EMBL" id="JAEOAQ010000004">
    <property type="protein sequence ID" value="KAG5418680.1"/>
    <property type="molecule type" value="Genomic_DNA"/>
</dbReference>
<evidence type="ECO:0000256" key="11">
    <source>
        <dbReference type="ARBA" id="ARBA00022833"/>
    </source>
</evidence>
<keyword evidence="17" id="KW-1185">Reference proteome</keyword>
<gene>
    <name evidence="16" type="ORF">I9W82_003398</name>
</gene>
<evidence type="ECO:0000256" key="4">
    <source>
        <dbReference type="ARBA" id="ARBA00011098"/>
    </source>
</evidence>
<dbReference type="GO" id="GO:0008180">
    <property type="term" value="C:COP9 signalosome"/>
    <property type="evidence" value="ECO:0007669"/>
    <property type="project" value="UniProtKB-KW"/>
</dbReference>
<keyword evidence="7" id="KW-0645">Protease</keyword>
<keyword evidence="11" id="KW-0862">Zinc</keyword>
<evidence type="ECO:0000313" key="17">
    <source>
        <dbReference type="Proteomes" id="UP000669133"/>
    </source>
</evidence>
<reference evidence="16 17" key="1">
    <citation type="submission" date="2020-12" db="EMBL/GenBank/DDBJ databases">
        <title>Effect of drift, selection, and recombination on the evolution of hybrid genomes in Candida yeast pathogens.</title>
        <authorList>
            <person name="Mixao V."/>
            <person name="Ksiezopolska E."/>
            <person name="Saus E."/>
            <person name="Boekhout T."/>
            <person name="Gacser A."/>
            <person name="Gabaldon T."/>
        </authorList>
    </citation>
    <scope>NUCLEOTIDE SEQUENCE [LARGE SCALE GENOMIC DNA]</scope>
    <source>
        <strain evidence="16 17">BP57</strain>
    </source>
</reference>
<dbReference type="SMART" id="SM00232">
    <property type="entry name" value="JAB_MPN"/>
    <property type="match status" value="1"/>
</dbReference>
<keyword evidence="10" id="KW-0378">Hydrolase</keyword>
<evidence type="ECO:0000256" key="14">
    <source>
        <dbReference type="SAM" id="MobiDB-lite"/>
    </source>
</evidence>
<feature type="domain" description="MPN" evidence="15">
    <location>
        <begin position="82"/>
        <end position="224"/>
    </location>
</feature>
<sequence>MSQYSQLAECLDSAPLKDSKHRGIEVQRDTSRRIVTPQVSTPQGNNSHDKLVSSQLFDLPAIDPKVSQSKPWKTDSKYFNKCMISSLALMKMTTHAQNGGSIEIMGMLIGKIIDRKIVVMDTYRLPVEGTETRVNAQGEAYEYMVQYLELNQKISDGNKPRQENIVGWYHSHPGYGCWLSGIDVSTQELNQNFQDPYLAIVVDPVRTLKSGKVDIGAFRTLPASFTEGESHESASKAALQNLPKSKRQEFGSHASRYYALDVEIFENEHDAEMLKLMQKQESVDYEGLVKKISVDEAESIKAVREDANLSSLQYFENFDFVGGDDETVALKDIIKRSEGLKSPPGESPASLFLKKIINASKIETEGAKTRSMSRRREVNYEDEDVLDESDLERVYTREDKLGAETEGEDWDDEQDDENSDKEQEAQEEVQDAPMDVAQDAAQEIEVEPTEGAAEDTQHDSVSEAAAQNVSSQEVARDSNQEVAHDDEQTTNISDAYEPQDAKSEETPTYSDTREPGAKDTTMEKSPSRNQPSSIAKRSIRKKLRTRKDDLGDFLYDPSLAGVQHKSKRKQKPLPRPPMGLSRYAPDEYIRQVEFLDLHRKSQQQSRWAREKGFGEQQQQQQQHNQVRYFMASSSSSSMGLDMREKNRSVVEASRALAAKNVCDLITMEAMKKMKEGGGVAR</sequence>
<evidence type="ECO:0000256" key="12">
    <source>
        <dbReference type="ARBA" id="ARBA00023049"/>
    </source>
</evidence>
<keyword evidence="13" id="KW-0539">Nucleus</keyword>
<dbReference type="AlphaFoldDB" id="A0A8H7ZFU1"/>
<feature type="region of interest" description="Disordered" evidence="14">
    <location>
        <begin position="395"/>
        <end position="584"/>
    </location>
</feature>
<dbReference type="OrthoDB" id="605656at2759"/>
<keyword evidence="6" id="KW-0963">Cytoplasm</keyword>
<evidence type="ECO:0000256" key="9">
    <source>
        <dbReference type="ARBA" id="ARBA00022790"/>
    </source>
</evidence>
<dbReference type="GO" id="GO:0005737">
    <property type="term" value="C:cytoplasm"/>
    <property type="evidence" value="ECO:0007669"/>
    <property type="project" value="UniProtKB-SubCell"/>
</dbReference>
<evidence type="ECO:0000256" key="13">
    <source>
        <dbReference type="ARBA" id="ARBA00023242"/>
    </source>
</evidence>
<dbReference type="Pfam" id="PF01398">
    <property type="entry name" value="JAB"/>
    <property type="match status" value="1"/>
</dbReference>
<keyword evidence="12" id="KW-0482">Metalloprotease</keyword>
<organism evidence="16 17">
    <name type="scientific">Candida metapsilosis</name>
    <dbReference type="NCBI Taxonomy" id="273372"/>
    <lineage>
        <taxon>Eukaryota</taxon>
        <taxon>Fungi</taxon>
        <taxon>Dikarya</taxon>
        <taxon>Ascomycota</taxon>
        <taxon>Saccharomycotina</taxon>
        <taxon>Pichiomycetes</taxon>
        <taxon>Debaryomycetaceae</taxon>
        <taxon>Candida/Lodderomyces clade</taxon>
        <taxon>Candida</taxon>
    </lineage>
</organism>
<name>A0A8H7ZFU1_9ASCO</name>
<dbReference type="GO" id="GO:0006508">
    <property type="term" value="P:proteolysis"/>
    <property type="evidence" value="ECO:0007669"/>
    <property type="project" value="UniProtKB-KW"/>
</dbReference>
<dbReference type="RefSeq" id="XP_067547796.1">
    <property type="nucleotide sequence ID" value="XM_067692358.1"/>
</dbReference>
<keyword evidence="9" id="KW-0736">Signalosome</keyword>